<gene>
    <name evidence="1" type="ORF">P5673_025405</name>
</gene>
<evidence type="ECO:0000313" key="1">
    <source>
        <dbReference type="EMBL" id="KAK2553208.1"/>
    </source>
</evidence>
<reference evidence="1" key="2">
    <citation type="journal article" date="2023" name="Science">
        <title>Genomic signatures of disease resistance in endangered staghorn corals.</title>
        <authorList>
            <person name="Vollmer S.V."/>
            <person name="Selwyn J.D."/>
            <person name="Despard B.A."/>
            <person name="Roesel C.L."/>
        </authorList>
    </citation>
    <scope>NUCLEOTIDE SEQUENCE</scope>
    <source>
        <strain evidence="1">K2</strain>
    </source>
</reference>
<sequence length="139" mass="16017">MGDEDLKKKKKIQGGHWKLQPLRLFVVFLPQPIIVKRRKTFERSGAGNRKLLSLHIWKISLRELYDQGEAQARALQASGVESGSYGKLFIPVLMEKLPTNLRLIISRCMDKQEWDFDVILRALDSGIEARERCELIGKN</sequence>
<dbReference type="EMBL" id="JARQWQ010000079">
    <property type="protein sequence ID" value="KAK2553208.1"/>
    <property type="molecule type" value="Genomic_DNA"/>
</dbReference>
<organism evidence="1 2">
    <name type="scientific">Acropora cervicornis</name>
    <name type="common">Staghorn coral</name>
    <dbReference type="NCBI Taxonomy" id="6130"/>
    <lineage>
        <taxon>Eukaryota</taxon>
        <taxon>Metazoa</taxon>
        <taxon>Cnidaria</taxon>
        <taxon>Anthozoa</taxon>
        <taxon>Hexacorallia</taxon>
        <taxon>Scleractinia</taxon>
        <taxon>Astrocoeniina</taxon>
        <taxon>Acroporidae</taxon>
        <taxon>Acropora</taxon>
    </lineage>
</organism>
<dbReference type="Proteomes" id="UP001249851">
    <property type="component" value="Unassembled WGS sequence"/>
</dbReference>
<keyword evidence="2" id="KW-1185">Reference proteome</keyword>
<dbReference type="AlphaFoldDB" id="A0AAD9Q1W1"/>
<name>A0AAD9Q1W1_ACRCE</name>
<evidence type="ECO:0000313" key="2">
    <source>
        <dbReference type="Proteomes" id="UP001249851"/>
    </source>
</evidence>
<comment type="caution">
    <text evidence="1">The sequence shown here is derived from an EMBL/GenBank/DDBJ whole genome shotgun (WGS) entry which is preliminary data.</text>
</comment>
<protein>
    <submittedName>
        <fullName evidence="1">Uncharacterized protein</fullName>
    </submittedName>
</protein>
<reference evidence="1" key="1">
    <citation type="journal article" date="2023" name="G3 (Bethesda)">
        <title>Whole genome assembly and annotation of the endangered Caribbean coral Acropora cervicornis.</title>
        <authorList>
            <person name="Selwyn J.D."/>
            <person name="Vollmer S.V."/>
        </authorList>
    </citation>
    <scope>NUCLEOTIDE SEQUENCE</scope>
    <source>
        <strain evidence="1">K2</strain>
    </source>
</reference>
<proteinExistence type="predicted"/>
<accession>A0AAD9Q1W1</accession>